<evidence type="ECO:0000256" key="1">
    <source>
        <dbReference type="ARBA" id="ARBA00022722"/>
    </source>
</evidence>
<protein>
    <recommendedName>
        <fullName evidence="5">5'-3' exonuclease</fullName>
    </recommendedName>
</protein>
<organism evidence="7 8">
    <name type="scientific">Candidatus Phytoplasma pruni</name>
    <dbReference type="NCBI Taxonomy" id="479893"/>
    <lineage>
        <taxon>Bacteria</taxon>
        <taxon>Bacillati</taxon>
        <taxon>Mycoplasmatota</taxon>
        <taxon>Mollicutes</taxon>
        <taxon>Acholeplasmatales</taxon>
        <taxon>Acholeplasmataceae</taxon>
        <taxon>Candidatus Phytoplasma</taxon>
        <taxon>16SrIII (X-disease group)</taxon>
    </lineage>
</organism>
<dbReference type="InterPro" id="IPR020046">
    <property type="entry name" value="5-3_exonucl_a-hlix_arch_N"/>
</dbReference>
<dbReference type="SUPFAM" id="SSF88723">
    <property type="entry name" value="PIN domain-like"/>
    <property type="match status" value="1"/>
</dbReference>
<dbReference type="InterPro" id="IPR020045">
    <property type="entry name" value="DNA_polI_H3TH"/>
</dbReference>
<feature type="domain" description="5'-3' exonuclease" evidence="6">
    <location>
        <begin position="2"/>
        <end position="264"/>
    </location>
</feature>
<keyword evidence="8" id="KW-1185">Reference proteome</keyword>
<dbReference type="GO" id="GO:0003677">
    <property type="term" value="F:DNA binding"/>
    <property type="evidence" value="ECO:0007669"/>
    <property type="project" value="UniProtKB-KW"/>
</dbReference>
<evidence type="ECO:0000259" key="6">
    <source>
        <dbReference type="SMART" id="SM00475"/>
    </source>
</evidence>
<evidence type="ECO:0000256" key="4">
    <source>
        <dbReference type="ARBA" id="ARBA00049957"/>
    </source>
</evidence>
<keyword evidence="1" id="KW-0540">Nuclease</keyword>
<evidence type="ECO:0000256" key="5">
    <source>
        <dbReference type="ARBA" id="ARBA00050026"/>
    </source>
</evidence>
<dbReference type="SUPFAM" id="SSF47807">
    <property type="entry name" value="5' to 3' exonuclease, C-terminal subdomain"/>
    <property type="match status" value="1"/>
</dbReference>
<dbReference type="PANTHER" id="PTHR42646:SF2">
    <property type="entry name" value="5'-3' EXONUCLEASE FAMILY PROTEIN"/>
    <property type="match status" value="1"/>
</dbReference>
<dbReference type="GO" id="GO:0033567">
    <property type="term" value="P:DNA replication, Okazaki fragment processing"/>
    <property type="evidence" value="ECO:0007669"/>
    <property type="project" value="InterPro"/>
</dbReference>
<name>A0A851HJD4_9MOLU</name>
<dbReference type="GO" id="GO:0008409">
    <property type="term" value="F:5'-3' exonuclease activity"/>
    <property type="evidence" value="ECO:0007669"/>
    <property type="project" value="InterPro"/>
</dbReference>
<dbReference type="InterPro" id="IPR038969">
    <property type="entry name" value="FEN"/>
</dbReference>
<dbReference type="CDD" id="cd09859">
    <property type="entry name" value="PIN_53EXO"/>
    <property type="match status" value="1"/>
</dbReference>
<evidence type="ECO:0000256" key="3">
    <source>
        <dbReference type="ARBA" id="ARBA00023125"/>
    </source>
</evidence>
<dbReference type="Pfam" id="PF01367">
    <property type="entry name" value="5_3_exonuc"/>
    <property type="match status" value="1"/>
</dbReference>
<dbReference type="SMART" id="SM00475">
    <property type="entry name" value="53EXOc"/>
    <property type="match status" value="1"/>
</dbReference>
<comment type="function">
    <text evidence="4">5'-3' exonuclease acting preferentially on double-stranded DNA.</text>
</comment>
<proteinExistence type="predicted"/>
<sequence length="292" mass="33423">MQHLILVDGNSLMFRAYYATAYSQQTPTLNSQGKNVNALMVFINMFEKILEKTHHHICVAFDSPEKTQRHEIYGDYKKGRPTTPQDLIDQIDLIKEYLTLSGVKHHAQPTYEADDIIATLAKQASEKNIATTIYSSDKDFLQLIDENITVILIKQGLKKVVSYDIPKLWEEYQLKPTQIVDFKSLVGDSSDNIKGVPSVGPKTAIKLLNQFGNLEKIYLHLEQLAPKLKDNLKNFEEQVFLNRFLITVNTLVPLSFDLKETALITSKNALLIAFLQKHELKRIMLQKIKKSY</sequence>
<dbReference type="InterPro" id="IPR002421">
    <property type="entry name" value="5-3_exonuclease"/>
</dbReference>
<dbReference type="SMART" id="SM00279">
    <property type="entry name" value="HhH2"/>
    <property type="match status" value="1"/>
</dbReference>
<dbReference type="Gene3D" id="1.10.150.20">
    <property type="entry name" value="5' to 3' exonuclease, C-terminal subdomain"/>
    <property type="match status" value="1"/>
</dbReference>
<dbReference type="InterPro" id="IPR036279">
    <property type="entry name" value="5-3_exonuclease_C_sf"/>
</dbReference>
<dbReference type="RefSeq" id="WP_178734328.1">
    <property type="nucleotide sequence ID" value="NZ_JABUOH010000052.1"/>
</dbReference>
<dbReference type="Pfam" id="PF02739">
    <property type="entry name" value="5_3_exonuc_N"/>
    <property type="match status" value="1"/>
</dbReference>
<evidence type="ECO:0000313" key="8">
    <source>
        <dbReference type="Proteomes" id="UP000568109"/>
    </source>
</evidence>
<dbReference type="InterPro" id="IPR029060">
    <property type="entry name" value="PIN-like_dom_sf"/>
</dbReference>
<dbReference type="AlphaFoldDB" id="A0A851HJD4"/>
<dbReference type="NCBIfam" id="NF011547">
    <property type="entry name" value="PRK14976.1-4"/>
    <property type="match status" value="1"/>
</dbReference>
<reference evidence="7 8" key="1">
    <citation type="submission" date="2020-06" db="EMBL/GenBank/DDBJ databases">
        <title>Draft genome sequence of Candidatus Phytoplasma pruni (X-disease group, subgroup 16SrIII-B) strain ChTDIII from Argentina.</title>
        <authorList>
            <person name="Fernandez F.D."/>
            <person name="Zuebert C."/>
            <person name="Huettel B."/>
            <person name="Kube M."/>
            <person name="Conci L.R."/>
        </authorList>
    </citation>
    <scope>NUCLEOTIDE SEQUENCE [LARGE SCALE GENOMIC DNA]</scope>
    <source>
        <strain evidence="7 8">ChTDIII</strain>
    </source>
</reference>
<dbReference type="Proteomes" id="UP000568109">
    <property type="component" value="Unassembled WGS sequence"/>
</dbReference>
<gene>
    <name evidence="7" type="ORF">HR065_02505</name>
</gene>
<evidence type="ECO:0000313" key="7">
    <source>
        <dbReference type="EMBL" id="NWN45943.1"/>
    </source>
</evidence>
<comment type="caution">
    <text evidence="7">The sequence shown here is derived from an EMBL/GenBank/DDBJ whole genome shotgun (WGS) entry which is preliminary data.</text>
</comment>
<keyword evidence="3" id="KW-0238">DNA-binding</keyword>
<dbReference type="PANTHER" id="PTHR42646">
    <property type="entry name" value="FLAP ENDONUCLEASE XNI"/>
    <property type="match status" value="1"/>
</dbReference>
<dbReference type="InterPro" id="IPR008918">
    <property type="entry name" value="HhH2"/>
</dbReference>
<keyword evidence="2" id="KW-0378">Hydrolase</keyword>
<dbReference type="CDD" id="cd09898">
    <property type="entry name" value="H3TH_53EXO"/>
    <property type="match status" value="1"/>
</dbReference>
<keyword evidence="7" id="KW-0269">Exonuclease</keyword>
<dbReference type="GO" id="GO:0017108">
    <property type="term" value="F:5'-flap endonuclease activity"/>
    <property type="evidence" value="ECO:0007669"/>
    <property type="project" value="InterPro"/>
</dbReference>
<dbReference type="Gene3D" id="3.40.50.1010">
    <property type="entry name" value="5'-nuclease"/>
    <property type="match status" value="1"/>
</dbReference>
<accession>A0A851HJD4</accession>
<dbReference type="FunFam" id="1.10.150.20:FF:000003">
    <property type="entry name" value="DNA polymerase I"/>
    <property type="match status" value="1"/>
</dbReference>
<dbReference type="EMBL" id="JABUOH010000052">
    <property type="protein sequence ID" value="NWN45943.1"/>
    <property type="molecule type" value="Genomic_DNA"/>
</dbReference>
<evidence type="ECO:0000256" key="2">
    <source>
        <dbReference type="ARBA" id="ARBA00022801"/>
    </source>
</evidence>